<dbReference type="Proteomes" id="UP000807716">
    <property type="component" value="Unassembled WGS sequence"/>
</dbReference>
<evidence type="ECO:0000256" key="2">
    <source>
        <dbReference type="SAM" id="SignalP"/>
    </source>
</evidence>
<protein>
    <recommendedName>
        <fullName evidence="5">Thioredoxin domain-containing protein</fullName>
    </recommendedName>
</protein>
<feature type="chain" id="PRO_5040131319" description="Thioredoxin domain-containing protein" evidence="2">
    <location>
        <begin position="24"/>
        <end position="269"/>
    </location>
</feature>
<proteinExistence type="predicted"/>
<name>A0A9P6U587_9FUNG</name>
<evidence type="ECO:0000313" key="4">
    <source>
        <dbReference type="Proteomes" id="UP000807716"/>
    </source>
</evidence>
<feature type="compositionally biased region" description="Basic and acidic residues" evidence="1">
    <location>
        <begin position="220"/>
        <end position="231"/>
    </location>
</feature>
<feature type="compositionally biased region" description="Basic residues" evidence="1">
    <location>
        <begin position="258"/>
        <end position="269"/>
    </location>
</feature>
<evidence type="ECO:0000313" key="3">
    <source>
        <dbReference type="EMBL" id="KAG0259731.1"/>
    </source>
</evidence>
<dbReference type="SUPFAM" id="SSF52833">
    <property type="entry name" value="Thioredoxin-like"/>
    <property type="match status" value="1"/>
</dbReference>
<keyword evidence="4" id="KW-1185">Reference proteome</keyword>
<feature type="signal peptide" evidence="2">
    <location>
        <begin position="1"/>
        <end position="23"/>
    </location>
</feature>
<feature type="compositionally biased region" description="Low complexity" evidence="1">
    <location>
        <begin position="248"/>
        <end position="257"/>
    </location>
</feature>
<dbReference type="OrthoDB" id="2502001at2759"/>
<dbReference type="EMBL" id="JAAAJB010000273">
    <property type="protein sequence ID" value="KAG0259731.1"/>
    <property type="molecule type" value="Genomic_DNA"/>
</dbReference>
<gene>
    <name evidence="3" type="ORF">DFQ27_003909</name>
</gene>
<evidence type="ECO:0008006" key="5">
    <source>
        <dbReference type="Google" id="ProtNLM"/>
    </source>
</evidence>
<dbReference type="InterPro" id="IPR036249">
    <property type="entry name" value="Thioredoxin-like_sf"/>
</dbReference>
<reference evidence="3" key="1">
    <citation type="journal article" date="2020" name="Fungal Divers.">
        <title>Resolving the Mortierellaceae phylogeny through synthesis of multi-gene phylogenetics and phylogenomics.</title>
        <authorList>
            <person name="Vandepol N."/>
            <person name="Liber J."/>
            <person name="Desiro A."/>
            <person name="Na H."/>
            <person name="Kennedy M."/>
            <person name="Barry K."/>
            <person name="Grigoriev I.V."/>
            <person name="Miller A.N."/>
            <person name="O'Donnell K."/>
            <person name="Stajich J.E."/>
            <person name="Bonito G."/>
        </authorList>
    </citation>
    <scope>NUCLEOTIDE SEQUENCE</scope>
    <source>
        <strain evidence="3">BC1065</strain>
    </source>
</reference>
<comment type="caution">
    <text evidence="3">The sequence shown here is derived from an EMBL/GenBank/DDBJ whole genome shotgun (WGS) entry which is preliminary data.</text>
</comment>
<sequence>MKSIFKITVALLGAVALLTPANAQDTQAEEEKKPSNPLSLMKDMFLGSAEPSFVPRNDTKYLVNATDANYKDMFWNEECIINFCSVTNPACAEYYTHFLEASEILGEASPAKFVSVWVDETPRLSARFFVPARLPYVLYAKNGEFHWIPHVVNDTKFLVDFVEEETYKLYPYLAGLTAPNGRLSWMILMIAGSMSGMVFQFFSGGSAYASDPSKYKHLNEDGTIKVDEGNKKSSSSSKEGKVKKSKKSSSSEATTKTSSKKKSKKTKSE</sequence>
<organism evidence="3 4">
    <name type="scientific">Actinomortierella ambigua</name>
    <dbReference type="NCBI Taxonomy" id="1343610"/>
    <lineage>
        <taxon>Eukaryota</taxon>
        <taxon>Fungi</taxon>
        <taxon>Fungi incertae sedis</taxon>
        <taxon>Mucoromycota</taxon>
        <taxon>Mortierellomycotina</taxon>
        <taxon>Mortierellomycetes</taxon>
        <taxon>Mortierellales</taxon>
        <taxon>Mortierellaceae</taxon>
        <taxon>Actinomortierella</taxon>
    </lineage>
</organism>
<feature type="region of interest" description="Disordered" evidence="1">
    <location>
        <begin position="220"/>
        <end position="269"/>
    </location>
</feature>
<keyword evidence="2" id="KW-0732">Signal</keyword>
<evidence type="ECO:0000256" key="1">
    <source>
        <dbReference type="SAM" id="MobiDB-lite"/>
    </source>
</evidence>
<accession>A0A9P6U587</accession>
<dbReference type="AlphaFoldDB" id="A0A9P6U587"/>